<dbReference type="Pfam" id="PF02636">
    <property type="entry name" value="Methyltransf_28"/>
    <property type="match status" value="1"/>
</dbReference>
<evidence type="ECO:0000313" key="3">
    <source>
        <dbReference type="EMBL" id="TDQ82427.1"/>
    </source>
</evidence>
<gene>
    <name evidence="3" type="ORF">A8950_2250</name>
</gene>
<dbReference type="AlphaFoldDB" id="A0A4R6WS66"/>
<evidence type="ECO:0000313" key="4">
    <source>
        <dbReference type="Proteomes" id="UP000295783"/>
    </source>
</evidence>
<dbReference type="GO" id="GO:0035243">
    <property type="term" value="F:protein-arginine omega-N symmetric methyltransferase activity"/>
    <property type="evidence" value="ECO:0007669"/>
    <property type="project" value="TreeGrafter"/>
</dbReference>
<dbReference type="OrthoDB" id="9794208at2"/>
<accession>A0A4R6WS66</accession>
<dbReference type="SUPFAM" id="SSF53335">
    <property type="entry name" value="S-adenosyl-L-methionine-dependent methyltransferases"/>
    <property type="match status" value="1"/>
</dbReference>
<keyword evidence="2 3" id="KW-0808">Transferase</keyword>
<protein>
    <submittedName>
        <fullName evidence="3">SAM-dependent MidA family methyltransferase</fullName>
    </submittedName>
</protein>
<dbReference type="Gene3D" id="3.40.50.12710">
    <property type="match status" value="1"/>
</dbReference>
<name>A0A4R6WS66_9PROT</name>
<keyword evidence="4" id="KW-1185">Reference proteome</keyword>
<dbReference type="InterPro" id="IPR003788">
    <property type="entry name" value="NDUFAF7"/>
</dbReference>
<comment type="caution">
    <text evidence="3">The sequence shown here is derived from an EMBL/GenBank/DDBJ whole genome shotgun (WGS) entry which is preliminary data.</text>
</comment>
<dbReference type="InterPro" id="IPR029063">
    <property type="entry name" value="SAM-dependent_MTases_sf"/>
</dbReference>
<dbReference type="InterPro" id="IPR038375">
    <property type="entry name" value="NDUFAF7_sf"/>
</dbReference>
<proteinExistence type="predicted"/>
<dbReference type="GO" id="GO:0032259">
    <property type="term" value="P:methylation"/>
    <property type="evidence" value="ECO:0007669"/>
    <property type="project" value="UniProtKB-KW"/>
</dbReference>
<evidence type="ECO:0000256" key="2">
    <source>
        <dbReference type="ARBA" id="ARBA00022679"/>
    </source>
</evidence>
<dbReference type="Proteomes" id="UP000295783">
    <property type="component" value="Unassembled WGS sequence"/>
</dbReference>
<dbReference type="EMBL" id="SNYW01000008">
    <property type="protein sequence ID" value="TDQ82427.1"/>
    <property type="molecule type" value="Genomic_DNA"/>
</dbReference>
<organism evidence="3 4">
    <name type="scientific">Dongia mobilis</name>
    <dbReference type="NCBI Taxonomy" id="578943"/>
    <lineage>
        <taxon>Bacteria</taxon>
        <taxon>Pseudomonadati</taxon>
        <taxon>Pseudomonadota</taxon>
        <taxon>Alphaproteobacteria</taxon>
        <taxon>Rhodospirillales</taxon>
        <taxon>Dongiaceae</taxon>
        <taxon>Dongia</taxon>
    </lineage>
</organism>
<evidence type="ECO:0000256" key="1">
    <source>
        <dbReference type="ARBA" id="ARBA00022603"/>
    </source>
</evidence>
<keyword evidence="1 3" id="KW-0489">Methyltransferase</keyword>
<dbReference type="RefSeq" id="WP_133613709.1">
    <property type="nucleotide sequence ID" value="NZ_SNYW01000008.1"/>
</dbReference>
<sequence length="355" mass="38063">MSEVMQSLQRRLAAEGSMTIAAYMETLLAGSGGYYRARDPLGAEGDFITAPEVSQMFGELLGLWCVDTWQRLGTPAAFHLIEIGPGRGTLMQDALRAARVLPDFLKAKQLHLVEINQALRAAQAERLTAHDPRWHDSVATVPEGPALIIANELFDALPVHQFVMTEQGWRERVVTLHDGKLAFALSAPGPALALLRPAHDAAKAGEIAEVSPAGIALVDAIARRLGEQGGAALLIDYGPAQSGLGDTFQALRRHTYHDPLETPGEADLTAHVDFAALAEAARQAGAATRGPFTQGDFLRSLGIEMRCSMLAAKADAGTAAILERQCRRLIAPDEMGRLFKVLAVTQPDLQELAGL</sequence>
<reference evidence="3 4" key="1">
    <citation type="submission" date="2019-03" db="EMBL/GenBank/DDBJ databases">
        <title>Genomic Encyclopedia of Type Strains, Phase III (KMG-III): the genomes of soil and plant-associated and newly described type strains.</title>
        <authorList>
            <person name="Whitman W."/>
        </authorList>
    </citation>
    <scope>NUCLEOTIDE SEQUENCE [LARGE SCALE GENOMIC DNA]</scope>
    <source>
        <strain evidence="3 4">CGMCC 1.7660</strain>
    </source>
</reference>
<dbReference type="PANTHER" id="PTHR12049:SF7">
    <property type="entry name" value="PROTEIN ARGININE METHYLTRANSFERASE NDUFAF7, MITOCHONDRIAL"/>
    <property type="match status" value="1"/>
</dbReference>
<dbReference type="PANTHER" id="PTHR12049">
    <property type="entry name" value="PROTEIN ARGININE METHYLTRANSFERASE NDUFAF7, MITOCHONDRIAL"/>
    <property type="match status" value="1"/>
</dbReference>